<keyword evidence="2" id="KW-1185">Reference proteome</keyword>
<evidence type="ECO:0000313" key="2">
    <source>
        <dbReference type="Proteomes" id="UP000050902"/>
    </source>
</evidence>
<comment type="caution">
    <text evidence="1">The sequence shown here is derived from an EMBL/GenBank/DDBJ whole genome shotgun (WGS) entry which is preliminary data.</text>
</comment>
<dbReference type="Proteomes" id="UP000050902">
    <property type="component" value="Unassembled WGS sequence"/>
</dbReference>
<reference evidence="1 2" key="1">
    <citation type="submission" date="2015-05" db="EMBL/GenBank/DDBJ databases">
        <title>Genome sequencing and analysis of members of genus Stenotrophomonas.</title>
        <authorList>
            <person name="Patil P.P."/>
            <person name="Midha S."/>
            <person name="Patil P.B."/>
        </authorList>
    </citation>
    <scope>NUCLEOTIDE SEQUENCE [LARGE SCALE GENOMIC DNA]</scope>
    <source>
        <strain evidence="1 2">DSM 12575</strain>
    </source>
</reference>
<sequence length="62" mass="7238">SVTVWFFFFFRQKTAYEHRLSLEGSEMYIRVRGGERKRGGDQRGEQGGAFHGVFLLVRNVRA</sequence>
<accession>A0ABR5NHN0</accession>
<feature type="non-terminal residue" evidence="1">
    <location>
        <position position="1"/>
    </location>
</feature>
<gene>
    <name evidence="1" type="ORF">ABB22_12970</name>
</gene>
<name>A0ABR5NHN0_9GAMM</name>
<proteinExistence type="predicted"/>
<protein>
    <submittedName>
        <fullName evidence="1">Uncharacterized protein</fullName>
    </submittedName>
</protein>
<dbReference type="EMBL" id="LDJG01000019">
    <property type="protein sequence ID" value="KRG56046.1"/>
    <property type="molecule type" value="Genomic_DNA"/>
</dbReference>
<organism evidence="1 2">
    <name type="scientific">Stenotrophomonas nitritireducens</name>
    <dbReference type="NCBI Taxonomy" id="83617"/>
    <lineage>
        <taxon>Bacteria</taxon>
        <taxon>Pseudomonadati</taxon>
        <taxon>Pseudomonadota</taxon>
        <taxon>Gammaproteobacteria</taxon>
        <taxon>Lysobacterales</taxon>
        <taxon>Lysobacteraceae</taxon>
        <taxon>Stenotrophomonas</taxon>
    </lineage>
</organism>
<evidence type="ECO:0000313" key="1">
    <source>
        <dbReference type="EMBL" id="KRG56046.1"/>
    </source>
</evidence>